<dbReference type="Gene3D" id="3.30.70.330">
    <property type="match status" value="1"/>
</dbReference>
<keyword evidence="1 2" id="KW-0694">RNA-binding</keyword>
<dbReference type="GO" id="GO:0005654">
    <property type="term" value="C:nucleoplasm"/>
    <property type="evidence" value="ECO:0007669"/>
    <property type="project" value="TreeGrafter"/>
</dbReference>
<proteinExistence type="predicted"/>
<dbReference type="GO" id="GO:0005737">
    <property type="term" value="C:cytoplasm"/>
    <property type="evidence" value="ECO:0007669"/>
    <property type="project" value="TreeGrafter"/>
</dbReference>
<evidence type="ECO:0000256" key="3">
    <source>
        <dbReference type="SAM" id="MobiDB-lite"/>
    </source>
</evidence>
<feature type="compositionally biased region" description="Low complexity" evidence="3">
    <location>
        <begin position="135"/>
        <end position="170"/>
    </location>
</feature>
<evidence type="ECO:0000256" key="1">
    <source>
        <dbReference type="ARBA" id="ARBA00022884"/>
    </source>
</evidence>
<dbReference type="Pfam" id="PF00076">
    <property type="entry name" value="RRM_1"/>
    <property type="match status" value="1"/>
</dbReference>
<dbReference type="GO" id="GO:0061574">
    <property type="term" value="C:ASAP complex"/>
    <property type="evidence" value="ECO:0007669"/>
    <property type="project" value="TreeGrafter"/>
</dbReference>
<sequence>MSPTSPRPCQRLEYIYTVLKLFTPFGKITKLDFMFHWHGPKKGTPRGYCFLEFETADQAAKAVLQMNRKAIKLRSLNVSLANLAPPSTDSEQGRKRTLDPNRSSTFSILKAGALKNATTNDKIKAMERKLAQMNSASSSPGSPGSLSSSPSLPTHYSLPPKPQQRGQPRGSNRDTSHRSRPY</sequence>
<reference evidence="5" key="1">
    <citation type="journal article" date="2020" name="Fungal Divers.">
        <title>Resolving the Mortierellaceae phylogeny through synthesis of multi-gene phylogenetics and phylogenomics.</title>
        <authorList>
            <person name="Vandepol N."/>
            <person name="Liber J."/>
            <person name="Desiro A."/>
            <person name="Na H."/>
            <person name="Kennedy M."/>
            <person name="Barry K."/>
            <person name="Grigoriev I.V."/>
            <person name="Miller A.N."/>
            <person name="O'Donnell K."/>
            <person name="Stajich J.E."/>
            <person name="Bonito G."/>
        </authorList>
    </citation>
    <scope>NUCLEOTIDE SEQUENCE</scope>
    <source>
        <strain evidence="5">NVP1</strain>
    </source>
</reference>
<gene>
    <name evidence="5" type="ORF">BG006_011305</name>
</gene>
<evidence type="ECO:0000256" key="2">
    <source>
        <dbReference type="PROSITE-ProRule" id="PRU00176"/>
    </source>
</evidence>
<dbReference type="InterPro" id="IPR000504">
    <property type="entry name" value="RRM_dom"/>
</dbReference>
<dbReference type="PANTHER" id="PTHR15481">
    <property type="entry name" value="RIBONUCLEIC ACID BINDING PROTEIN S1"/>
    <property type="match status" value="1"/>
</dbReference>
<feature type="region of interest" description="Disordered" evidence="3">
    <location>
        <begin position="126"/>
        <end position="182"/>
    </location>
</feature>
<dbReference type="EMBL" id="JAAAUY010000096">
    <property type="protein sequence ID" value="KAF9335534.1"/>
    <property type="molecule type" value="Genomic_DNA"/>
</dbReference>
<comment type="caution">
    <text evidence="5">The sequence shown here is derived from an EMBL/GenBank/DDBJ whole genome shotgun (WGS) entry which is preliminary data.</text>
</comment>
<evidence type="ECO:0000313" key="5">
    <source>
        <dbReference type="EMBL" id="KAF9335534.1"/>
    </source>
</evidence>
<keyword evidence="6" id="KW-1185">Reference proteome</keyword>
<protein>
    <recommendedName>
        <fullName evidence="4">RRM domain-containing protein</fullName>
    </recommendedName>
</protein>
<dbReference type="GO" id="GO:0003723">
    <property type="term" value="F:RNA binding"/>
    <property type="evidence" value="ECO:0007669"/>
    <property type="project" value="UniProtKB-UniRule"/>
</dbReference>
<dbReference type="SMART" id="SM00360">
    <property type="entry name" value="RRM"/>
    <property type="match status" value="1"/>
</dbReference>
<dbReference type="Proteomes" id="UP000696485">
    <property type="component" value="Unassembled WGS sequence"/>
</dbReference>
<feature type="compositionally biased region" description="Basic and acidic residues" evidence="3">
    <location>
        <begin position="171"/>
        <end position="182"/>
    </location>
</feature>
<dbReference type="PANTHER" id="PTHR15481:SF0">
    <property type="entry name" value="LD23870P-RELATED"/>
    <property type="match status" value="1"/>
</dbReference>
<dbReference type="InterPro" id="IPR035979">
    <property type="entry name" value="RBD_domain_sf"/>
</dbReference>
<dbReference type="SUPFAM" id="SSF54928">
    <property type="entry name" value="RNA-binding domain, RBD"/>
    <property type="match status" value="1"/>
</dbReference>
<name>A0A9P5ST56_9FUNG</name>
<organism evidence="5 6">
    <name type="scientific">Podila minutissima</name>
    <dbReference type="NCBI Taxonomy" id="64525"/>
    <lineage>
        <taxon>Eukaryota</taxon>
        <taxon>Fungi</taxon>
        <taxon>Fungi incertae sedis</taxon>
        <taxon>Mucoromycota</taxon>
        <taxon>Mortierellomycotina</taxon>
        <taxon>Mortierellomycetes</taxon>
        <taxon>Mortierellales</taxon>
        <taxon>Mortierellaceae</taxon>
        <taxon>Podila</taxon>
    </lineage>
</organism>
<evidence type="ECO:0000259" key="4">
    <source>
        <dbReference type="PROSITE" id="PS50102"/>
    </source>
</evidence>
<dbReference type="InterPro" id="IPR012677">
    <property type="entry name" value="Nucleotide-bd_a/b_plait_sf"/>
</dbReference>
<dbReference type="GO" id="GO:0000398">
    <property type="term" value="P:mRNA splicing, via spliceosome"/>
    <property type="evidence" value="ECO:0007669"/>
    <property type="project" value="TreeGrafter"/>
</dbReference>
<dbReference type="AlphaFoldDB" id="A0A9P5ST56"/>
<dbReference type="PROSITE" id="PS50102">
    <property type="entry name" value="RRM"/>
    <property type="match status" value="1"/>
</dbReference>
<accession>A0A9P5ST56</accession>
<evidence type="ECO:0000313" key="6">
    <source>
        <dbReference type="Proteomes" id="UP000696485"/>
    </source>
</evidence>
<feature type="domain" description="RRM" evidence="4">
    <location>
        <begin position="18"/>
        <end position="83"/>
    </location>
</feature>
<feature type="region of interest" description="Disordered" evidence="3">
    <location>
        <begin position="84"/>
        <end position="104"/>
    </location>
</feature>